<dbReference type="PRINTS" id="PR00105">
    <property type="entry name" value="C5METTRFRASE"/>
</dbReference>
<dbReference type="AlphaFoldDB" id="V5EQ80"/>
<dbReference type="PROSITE" id="PS51679">
    <property type="entry name" value="SAM_MT_C5"/>
    <property type="match status" value="1"/>
</dbReference>
<feature type="compositionally biased region" description="Low complexity" evidence="7">
    <location>
        <begin position="306"/>
        <end position="320"/>
    </location>
</feature>
<sequence length="1227" mass="132337">MDFDDIGSKLANLTMYDVKSLYRSAKNYALNVSDIEAKVDEATNDDPWGASSTLMTEIAQATHNYQDFNEIMPTIYRRFMEKEAREWRQIYKALQLLEYLIKHGSERVVDDARSHLATIKILRNFHYIDEKGKDQGINVRNRAKELADMLGDVDRIRQERRKARSNKSKYTGGGNGEFVPGSGTGRYGGFGSDSYYAGGGAAAGAGSSSGGGGGGGAAARESFEEYDAGDFEETPASKASSSTTRAGASRSSQAPAPAKKEAPKVADLFSFDDDDEPAAPAPAPAAKPAAASSSTNDAFGDDFDDFQAAPAASAPAAPVKASAQPQAASFDFFDSAPAASAKPAAASSLMSPTQSSKPSTPAAAPASRPAAATNTSFNFDDLWASSSGKSSAGGKQKTSMAEMAKNQSSNALFASQTPAAQQQGAWLISFATISSLDIAHQSFYIMAGPKTAQRELIKTTHTVAKVLSSDFGLRSGYEVVDANTRTRPTAASLSSCELIGDNGAATALKAFLAQQDNKPVSPTMRRVAISPESLATIKSGDVVVIELDPSNQLMLVHAVKGQTVSGTRLSLSIDNMLHDVLAANEVFATNETVTTELPSIIAKIDPNSVALRYAWDDKRPAFIGLKEWTTQEAVAAHEIVYHEGDFVLLEPRDNGPLLDVAQVHRIRNQQVLVRYLHRQALPKFKDERLLVPSKELARIDTATFKPVATCRVSLPPSSTSWTTEGFYVSKENAHLLRAECETCTPAQMQRRKIRRNLEVLRSMELMCGAGGLSVGLGLSGACETTFAIDADTDSVKTFKGHHPGATTYCCDAGDALHRAVSGRRAKDGLELPRRGDVDLIAAGPPCQGFSRKNKMATRKAAEDDPRNLLVCTVLGWVEFLKPKYLILENVEGFTASKLGGREQGMVKLVIKCLLDLGYAATCGFVQSGAFGCPQSRGRFVLLAARADVTLPSLPKPTYHFLGKAATSFTWTDGHGTSHAAERPDTAALLPTVTVLDAIDDLPAFDWKDPHLIYAGPDQIEQARQQQDIPQLEVSSGSATGFVAAQYRKRPSNSFQERMRVFAGQMTRAVSQHQTSGPSATDVEQVVNVALRPGADYDSWSQPEVNKPALLGPLQLNRWQDSYFKYERIDGDRYFKVLLTDASAKGSMIHPTQRRLFTVRECARAQGFPDWIEFATDANLKSAYRQIGNAVPVPLAVALGESITAARLKDAERASRQPSQSPITIDDE</sequence>
<feature type="active site" evidence="4">
    <location>
        <position position="846"/>
    </location>
</feature>
<dbReference type="NCBIfam" id="TIGR00675">
    <property type="entry name" value="dcm"/>
    <property type="match status" value="1"/>
</dbReference>
<dbReference type="Gene3D" id="1.25.40.90">
    <property type="match status" value="1"/>
</dbReference>
<dbReference type="Proteomes" id="UP000019377">
    <property type="component" value="Unassembled WGS sequence"/>
</dbReference>
<keyword evidence="2 4" id="KW-0808">Transferase</keyword>
<dbReference type="GO" id="GO:0003886">
    <property type="term" value="F:DNA (cytosine-5-)-methyltransferase activity"/>
    <property type="evidence" value="ECO:0007669"/>
    <property type="project" value="UniProtKB-EC"/>
</dbReference>
<dbReference type="FunFam" id="1.25.40.90:FF:000006">
    <property type="entry name" value="Clathrin interactor 1"/>
    <property type="match status" value="1"/>
</dbReference>
<dbReference type="EC" id="2.1.1.37" evidence="6"/>
<evidence type="ECO:0000313" key="10">
    <source>
        <dbReference type="Proteomes" id="UP000019377"/>
    </source>
</evidence>
<dbReference type="InterPro" id="IPR008942">
    <property type="entry name" value="ENTH_VHS"/>
</dbReference>
<comment type="similarity">
    <text evidence="4 5">Belongs to the class I-like SAM-binding methyltransferase superfamily. C5-methyltransferase family.</text>
</comment>
<feature type="domain" description="ENTH" evidence="8">
    <location>
        <begin position="27"/>
        <end position="160"/>
    </location>
</feature>
<dbReference type="Gene3D" id="3.40.50.150">
    <property type="entry name" value="Vaccinia Virus protein VP39"/>
    <property type="match status" value="1"/>
</dbReference>
<dbReference type="InterPro" id="IPR050390">
    <property type="entry name" value="C5-Methyltransferase"/>
</dbReference>
<dbReference type="GO" id="GO:0005737">
    <property type="term" value="C:cytoplasm"/>
    <property type="evidence" value="ECO:0007669"/>
    <property type="project" value="UniProtKB-ARBA"/>
</dbReference>
<dbReference type="InterPro" id="IPR018117">
    <property type="entry name" value="C5_DNA_meth_AS"/>
</dbReference>
<dbReference type="GO" id="GO:0005634">
    <property type="term" value="C:nucleus"/>
    <property type="evidence" value="ECO:0007669"/>
    <property type="project" value="TreeGrafter"/>
</dbReference>
<dbReference type="Pfam" id="PF00145">
    <property type="entry name" value="DNA_methylase"/>
    <property type="match status" value="1"/>
</dbReference>
<dbReference type="SUPFAM" id="SSF53335">
    <property type="entry name" value="S-adenosyl-L-methionine-dependent methyltransferases"/>
    <property type="match status" value="1"/>
</dbReference>
<feature type="region of interest" description="Disordered" evidence="7">
    <location>
        <begin position="229"/>
        <end position="320"/>
    </location>
</feature>
<dbReference type="InterPro" id="IPR029063">
    <property type="entry name" value="SAM-dependent_MTases_sf"/>
</dbReference>
<dbReference type="InterPro" id="IPR013809">
    <property type="entry name" value="ENTH"/>
</dbReference>
<dbReference type="GO" id="GO:0044027">
    <property type="term" value="P:negative regulation of gene expression via chromosomal CpG island methylation"/>
    <property type="evidence" value="ECO:0007669"/>
    <property type="project" value="TreeGrafter"/>
</dbReference>
<name>V5EQ80_KALBG</name>
<evidence type="ECO:0000256" key="4">
    <source>
        <dbReference type="PROSITE-ProRule" id="PRU01016"/>
    </source>
</evidence>
<proteinExistence type="inferred from homology"/>
<dbReference type="PANTHER" id="PTHR10629:SF52">
    <property type="entry name" value="DNA (CYTOSINE-5)-METHYLTRANSFERASE 1"/>
    <property type="match status" value="1"/>
</dbReference>
<dbReference type="InterPro" id="IPR031303">
    <property type="entry name" value="C5_meth_CS"/>
</dbReference>
<dbReference type="OrthoDB" id="5376140at2759"/>
<dbReference type="PROSITE" id="PS00095">
    <property type="entry name" value="C5_MTASE_2"/>
    <property type="match status" value="1"/>
</dbReference>
<evidence type="ECO:0000256" key="7">
    <source>
        <dbReference type="SAM" id="MobiDB-lite"/>
    </source>
</evidence>
<dbReference type="eggNOG" id="KOG2056">
    <property type="taxonomic scope" value="Eukaryota"/>
</dbReference>
<dbReference type="OMA" id="GREQGMV"/>
<feature type="compositionally biased region" description="Gly residues" evidence="7">
    <location>
        <begin position="171"/>
        <end position="182"/>
    </location>
</feature>
<evidence type="ECO:0000256" key="5">
    <source>
        <dbReference type="RuleBase" id="RU000416"/>
    </source>
</evidence>
<keyword evidence="10" id="KW-1185">Reference proteome</keyword>
<gene>
    <name evidence="9" type="ORF">PSEUBRA_SCAF20g03080</name>
</gene>
<dbReference type="SMART" id="SM00273">
    <property type="entry name" value="ENTH"/>
    <property type="match status" value="1"/>
</dbReference>
<feature type="region of interest" description="Disordered" evidence="7">
    <location>
        <begin position="344"/>
        <end position="371"/>
    </location>
</feature>
<dbReference type="GeneID" id="27418896"/>
<feature type="compositionally biased region" description="Low complexity" evidence="7">
    <location>
        <begin position="236"/>
        <end position="257"/>
    </location>
</feature>
<evidence type="ECO:0000256" key="2">
    <source>
        <dbReference type="ARBA" id="ARBA00022679"/>
    </source>
</evidence>
<dbReference type="GO" id="GO:0003677">
    <property type="term" value="F:DNA binding"/>
    <property type="evidence" value="ECO:0007669"/>
    <property type="project" value="TreeGrafter"/>
</dbReference>
<dbReference type="CDD" id="cd16992">
    <property type="entry name" value="ENTH_Ent3"/>
    <property type="match status" value="1"/>
</dbReference>
<dbReference type="PROSITE" id="PS50942">
    <property type="entry name" value="ENTH"/>
    <property type="match status" value="1"/>
</dbReference>
<dbReference type="PANTHER" id="PTHR10629">
    <property type="entry name" value="CYTOSINE-SPECIFIC METHYLTRANSFERASE"/>
    <property type="match status" value="1"/>
</dbReference>
<evidence type="ECO:0000313" key="9">
    <source>
        <dbReference type="EMBL" id="EST07295.1"/>
    </source>
</evidence>
<dbReference type="GO" id="GO:0032259">
    <property type="term" value="P:methylation"/>
    <property type="evidence" value="ECO:0007669"/>
    <property type="project" value="UniProtKB-KW"/>
</dbReference>
<dbReference type="HOGENOM" id="CLU_268073_0_0_1"/>
<feature type="compositionally biased region" description="Polar residues" evidence="7">
    <location>
        <begin position="1215"/>
        <end position="1227"/>
    </location>
</feature>
<evidence type="ECO:0000256" key="3">
    <source>
        <dbReference type="ARBA" id="ARBA00022691"/>
    </source>
</evidence>
<feature type="region of interest" description="Disordered" evidence="7">
    <location>
        <begin position="1208"/>
        <end position="1227"/>
    </location>
</feature>
<organism evidence="9 10">
    <name type="scientific">Kalmanozyma brasiliensis (strain GHG001)</name>
    <name type="common">Yeast</name>
    <name type="synonym">Pseudozyma brasiliensis</name>
    <dbReference type="NCBI Taxonomy" id="1365824"/>
    <lineage>
        <taxon>Eukaryota</taxon>
        <taxon>Fungi</taxon>
        <taxon>Dikarya</taxon>
        <taxon>Basidiomycota</taxon>
        <taxon>Ustilaginomycotina</taxon>
        <taxon>Ustilaginomycetes</taxon>
        <taxon>Ustilaginales</taxon>
        <taxon>Ustilaginaceae</taxon>
        <taxon>Kalmanozyma</taxon>
    </lineage>
</organism>
<keyword evidence="1 4" id="KW-0489">Methyltransferase</keyword>
<dbReference type="EMBL" id="KI545863">
    <property type="protein sequence ID" value="EST07295.1"/>
    <property type="molecule type" value="Genomic_DNA"/>
</dbReference>
<dbReference type="Gene3D" id="3.90.120.10">
    <property type="entry name" value="DNA Methylase, subunit A, domain 2"/>
    <property type="match status" value="1"/>
</dbReference>
<accession>V5EQ80</accession>
<comment type="catalytic activity">
    <reaction evidence="6">
        <text>a 2'-deoxycytidine in DNA + S-adenosyl-L-methionine = a 5-methyl-2'-deoxycytidine in DNA + S-adenosyl-L-homocysteine + H(+)</text>
        <dbReference type="Rhea" id="RHEA:13681"/>
        <dbReference type="Rhea" id="RHEA-COMP:11369"/>
        <dbReference type="Rhea" id="RHEA-COMP:11370"/>
        <dbReference type="ChEBI" id="CHEBI:15378"/>
        <dbReference type="ChEBI" id="CHEBI:57856"/>
        <dbReference type="ChEBI" id="CHEBI:59789"/>
        <dbReference type="ChEBI" id="CHEBI:85452"/>
        <dbReference type="ChEBI" id="CHEBI:85454"/>
        <dbReference type="EC" id="2.1.1.37"/>
    </reaction>
</comment>
<dbReference type="PROSITE" id="PS00094">
    <property type="entry name" value="C5_MTASE_1"/>
    <property type="match status" value="1"/>
</dbReference>
<evidence type="ECO:0000256" key="6">
    <source>
        <dbReference type="RuleBase" id="RU000417"/>
    </source>
</evidence>
<protein>
    <recommendedName>
        <fullName evidence="6">Cytosine-specific methyltransferase</fullName>
        <ecNumber evidence="6">2.1.1.37</ecNumber>
    </recommendedName>
</protein>
<evidence type="ECO:0000259" key="8">
    <source>
        <dbReference type="PROSITE" id="PS50942"/>
    </source>
</evidence>
<dbReference type="STRING" id="1365824.V5EQ80"/>
<feature type="region of interest" description="Disordered" evidence="7">
    <location>
        <begin position="160"/>
        <end position="182"/>
    </location>
</feature>
<dbReference type="InterPro" id="IPR001525">
    <property type="entry name" value="C5_MeTfrase"/>
</dbReference>
<dbReference type="SUPFAM" id="SSF48464">
    <property type="entry name" value="ENTH/VHS domain"/>
    <property type="match status" value="1"/>
</dbReference>
<reference evidence="10" key="1">
    <citation type="journal article" date="2013" name="Genome Announc.">
        <title>Draft genome sequence of Pseudozyma brasiliensis sp. nov. strain GHG001, a high producer of endo-1,4-xylanase isolated from an insect pest of sugarcane.</title>
        <authorList>
            <person name="Oliveira J.V.D.C."/>
            <person name="dos Santos R.A.C."/>
            <person name="Borges T.A."/>
            <person name="Riano-Pachon D.M."/>
            <person name="Goldman G.H."/>
        </authorList>
    </citation>
    <scope>NUCLEOTIDE SEQUENCE [LARGE SCALE GENOMIC DNA]</scope>
    <source>
        <strain evidence="10">GHG001</strain>
    </source>
</reference>
<keyword evidence="3 4" id="KW-0949">S-adenosyl-L-methionine</keyword>
<dbReference type="Pfam" id="PF01417">
    <property type="entry name" value="ENTH"/>
    <property type="match status" value="1"/>
</dbReference>
<evidence type="ECO:0000256" key="1">
    <source>
        <dbReference type="ARBA" id="ARBA00022603"/>
    </source>
</evidence>